<dbReference type="Gene3D" id="1.10.10.10">
    <property type="entry name" value="Winged helix-like DNA-binding domain superfamily/Winged helix DNA-binding domain"/>
    <property type="match status" value="1"/>
</dbReference>
<gene>
    <name evidence="1" type="ORF">LCGC14_1851110</name>
</gene>
<sequence length="80" mass="9363">KRTDRAVLDWFMEHRGSSMREAMGGYRSTSTVWRALQRLRANGLITWEPGIARTYRTYGRVKDKGVVTGYITKDLEVYYI</sequence>
<name>A0A0F9GYP0_9ZZZZ</name>
<evidence type="ECO:0000313" key="1">
    <source>
        <dbReference type="EMBL" id="KKL95791.1"/>
    </source>
</evidence>
<proteinExistence type="predicted"/>
<feature type="non-terminal residue" evidence="1">
    <location>
        <position position="1"/>
    </location>
</feature>
<dbReference type="AlphaFoldDB" id="A0A0F9GYP0"/>
<dbReference type="InterPro" id="IPR036390">
    <property type="entry name" value="WH_DNA-bd_sf"/>
</dbReference>
<organism evidence="1">
    <name type="scientific">marine sediment metagenome</name>
    <dbReference type="NCBI Taxonomy" id="412755"/>
    <lineage>
        <taxon>unclassified sequences</taxon>
        <taxon>metagenomes</taxon>
        <taxon>ecological metagenomes</taxon>
    </lineage>
</organism>
<dbReference type="EMBL" id="LAZR01018595">
    <property type="protein sequence ID" value="KKL95791.1"/>
    <property type="molecule type" value="Genomic_DNA"/>
</dbReference>
<dbReference type="InterPro" id="IPR036388">
    <property type="entry name" value="WH-like_DNA-bd_sf"/>
</dbReference>
<dbReference type="SUPFAM" id="SSF46785">
    <property type="entry name" value="Winged helix' DNA-binding domain"/>
    <property type="match status" value="1"/>
</dbReference>
<accession>A0A0F9GYP0</accession>
<reference evidence="1" key="1">
    <citation type="journal article" date="2015" name="Nature">
        <title>Complex archaea that bridge the gap between prokaryotes and eukaryotes.</title>
        <authorList>
            <person name="Spang A."/>
            <person name="Saw J.H."/>
            <person name="Jorgensen S.L."/>
            <person name="Zaremba-Niedzwiedzka K."/>
            <person name="Martijn J."/>
            <person name="Lind A.E."/>
            <person name="van Eijk R."/>
            <person name="Schleper C."/>
            <person name="Guy L."/>
            <person name="Ettema T.J."/>
        </authorList>
    </citation>
    <scope>NUCLEOTIDE SEQUENCE</scope>
</reference>
<comment type="caution">
    <text evidence="1">The sequence shown here is derived from an EMBL/GenBank/DDBJ whole genome shotgun (WGS) entry which is preliminary data.</text>
</comment>
<protein>
    <recommendedName>
        <fullName evidence="2">LexA repressor DNA-binding domain-containing protein</fullName>
    </recommendedName>
</protein>
<evidence type="ECO:0008006" key="2">
    <source>
        <dbReference type="Google" id="ProtNLM"/>
    </source>
</evidence>